<protein>
    <submittedName>
        <fullName evidence="1">Uncharacterized protein K0063H06.26</fullName>
    </submittedName>
</protein>
<dbReference type="EMBL" id="AP009082">
    <property type="protein sequence ID" value="BAI39744.1"/>
    <property type="molecule type" value="Genomic_DNA"/>
</dbReference>
<accession>C8TF22</accession>
<name>C8TF22_ORYSI</name>
<sequence>MALLLLLPVPSSLPRTPGRPEPRAAVAVASVASPRRRSITPSPVPRAVVVSGRVASSPTPPHAVAIASHPRCRAARRRRRDAIATRREPSPSRCCAFEPRALSLPRRSTVAVGLAP</sequence>
<evidence type="ECO:0000313" key="1">
    <source>
        <dbReference type="EMBL" id="BAI39744.1"/>
    </source>
</evidence>
<gene>
    <name evidence="1" type="primary">K0063H06.26</name>
</gene>
<reference evidence="1" key="1">
    <citation type="journal article" date="2009" name="Plant J.">
        <title>Comparative analysis of complete orthologous centromeres from two subspecies of rice reveals rapid variation of centromere organization and structure.</title>
        <authorList>
            <person name="Wu J."/>
            <person name="Fujisawa M."/>
            <person name="Tian Z."/>
            <person name="Yamagata H."/>
            <person name="Kamiya K."/>
            <person name="Shibata M."/>
            <person name="Hosokawa S."/>
            <person name="Ito Y."/>
            <person name="Hamada M."/>
            <person name="Katagiri S."/>
            <person name="Kurita K."/>
            <person name="Yamamoto M."/>
            <person name="Kikuta A."/>
            <person name="Machita K."/>
            <person name="Karasawa W."/>
            <person name="Kanamori H."/>
            <person name="Namiki N."/>
            <person name="Mizuno H."/>
            <person name="Ma J."/>
            <person name="Sasaki T."/>
            <person name="Matsumoto T."/>
        </authorList>
    </citation>
    <scope>NUCLEOTIDE SEQUENCE</scope>
</reference>
<organism evidence="1">
    <name type="scientific">Oryza sativa subsp. indica</name>
    <name type="common">Rice</name>
    <dbReference type="NCBI Taxonomy" id="39946"/>
    <lineage>
        <taxon>Eukaryota</taxon>
        <taxon>Viridiplantae</taxon>
        <taxon>Streptophyta</taxon>
        <taxon>Embryophyta</taxon>
        <taxon>Tracheophyta</taxon>
        <taxon>Spermatophyta</taxon>
        <taxon>Magnoliopsida</taxon>
        <taxon>Liliopsida</taxon>
        <taxon>Poales</taxon>
        <taxon>Poaceae</taxon>
        <taxon>BOP clade</taxon>
        <taxon>Oryzoideae</taxon>
        <taxon>Oryzeae</taxon>
        <taxon>Oryzinae</taxon>
        <taxon>Oryza</taxon>
        <taxon>Oryza sativa</taxon>
    </lineage>
</organism>
<proteinExistence type="predicted"/>
<dbReference type="AlphaFoldDB" id="C8TF22"/>